<feature type="compositionally biased region" description="Low complexity" evidence="1">
    <location>
        <begin position="762"/>
        <end position="781"/>
    </location>
</feature>
<dbReference type="RefSeq" id="XP_046066701.1">
    <property type="nucleotide sequence ID" value="XM_046221115.1"/>
</dbReference>
<dbReference type="CDD" id="cd11660">
    <property type="entry name" value="SANT_TRF"/>
    <property type="match status" value="1"/>
</dbReference>
<feature type="compositionally biased region" description="Polar residues" evidence="1">
    <location>
        <begin position="662"/>
        <end position="674"/>
    </location>
</feature>
<feature type="region of interest" description="Disordered" evidence="1">
    <location>
        <begin position="461"/>
        <end position="518"/>
    </location>
</feature>
<dbReference type="InterPro" id="IPR052833">
    <property type="entry name" value="Telomeric_DNA-bd_trans-reg"/>
</dbReference>
<accession>A0AAD4PVL8</accession>
<dbReference type="PROSITE" id="PS50090">
    <property type="entry name" value="MYB_LIKE"/>
    <property type="match status" value="1"/>
</dbReference>
<dbReference type="InterPro" id="IPR009057">
    <property type="entry name" value="Homeodomain-like_sf"/>
</dbReference>
<dbReference type="InterPro" id="IPR017930">
    <property type="entry name" value="Myb_dom"/>
</dbReference>
<dbReference type="GO" id="GO:0003691">
    <property type="term" value="F:double-stranded telomeric DNA binding"/>
    <property type="evidence" value="ECO:0007669"/>
    <property type="project" value="TreeGrafter"/>
</dbReference>
<dbReference type="PANTHER" id="PTHR47807:SF1">
    <property type="entry name" value="PROTEIN TBF1"/>
    <property type="match status" value="1"/>
</dbReference>
<dbReference type="PROSITE" id="PS51294">
    <property type="entry name" value="HTH_MYB"/>
    <property type="match status" value="1"/>
</dbReference>
<dbReference type="Proteomes" id="UP001201262">
    <property type="component" value="Unassembled WGS sequence"/>
</dbReference>
<feature type="compositionally biased region" description="Low complexity" evidence="1">
    <location>
        <begin position="591"/>
        <end position="602"/>
    </location>
</feature>
<name>A0AAD4PVL8_9EURO</name>
<feature type="region of interest" description="Disordered" evidence="1">
    <location>
        <begin position="1"/>
        <end position="154"/>
    </location>
</feature>
<dbReference type="GeneID" id="70251402"/>
<dbReference type="Pfam" id="PF00249">
    <property type="entry name" value="Myb_DNA-binding"/>
    <property type="match status" value="1"/>
</dbReference>
<evidence type="ECO:0000259" key="2">
    <source>
        <dbReference type="PROSITE" id="PS50090"/>
    </source>
</evidence>
<proteinExistence type="predicted"/>
<evidence type="ECO:0000259" key="3">
    <source>
        <dbReference type="PROSITE" id="PS51294"/>
    </source>
</evidence>
<feature type="compositionally biased region" description="Polar residues" evidence="1">
    <location>
        <begin position="732"/>
        <end position="761"/>
    </location>
</feature>
<feature type="domain" description="HTH myb-type" evidence="3">
    <location>
        <begin position="789"/>
        <end position="843"/>
    </location>
</feature>
<dbReference type="SMART" id="SM00717">
    <property type="entry name" value="SANT"/>
    <property type="match status" value="1"/>
</dbReference>
<evidence type="ECO:0000313" key="5">
    <source>
        <dbReference type="Proteomes" id="UP001201262"/>
    </source>
</evidence>
<dbReference type="GO" id="GO:0010833">
    <property type="term" value="P:telomere maintenance via telomere lengthening"/>
    <property type="evidence" value="ECO:0007669"/>
    <property type="project" value="TreeGrafter"/>
</dbReference>
<feature type="compositionally biased region" description="Polar residues" evidence="1">
    <location>
        <begin position="97"/>
        <end position="120"/>
    </location>
</feature>
<protein>
    <recommendedName>
        <fullName evidence="6">Myb-like domain-containing protein</fullName>
    </recommendedName>
</protein>
<reference evidence="4" key="1">
    <citation type="submission" date="2021-12" db="EMBL/GenBank/DDBJ databases">
        <title>Convergent genome expansion in fungi linked to evolution of root-endophyte symbiosis.</title>
        <authorList>
            <consortium name="DOE Joint Genome Institute"/>
            <person name="Ke Y.-H."/>
            <person name="Bonito G."/>
            <person name="Liao H.-L."/>
            <person name="Looney B."/>
            <person name="Rojas-Flechas A."/>
            <person name="Nash J."/>
            <person name="Hameed K."/>
            <person name="Schadt C."/>
            <person name="Martin F."/>
            <person name="Crous P.W."/>
            <person name="Miettinen O."/>
            <person name="Magnuson J.K."/>
            <person name="Labbe J."/>
            <person name="Jacobson D."/>
            <person name="Doktycz M.J."/>
            <person name="Veneault-Fourrey C."/>
            <person name="Kuo A."/>
            <person name="Mondo S."/>
            <person name="Calhoun S."/>
            <person name="Riley R."/>
            <person name="Ohm R."/>
            <person name="LaButti K."/>
            <person name="Andreopoulos B."/>
            <person name="Pangilinan J."/>
            <person name="Nolan M."/>
            <person name="Tritt A."/>
            <person name="Clum A."/>
            <person name="Lipzen A."/>
            <person name="Daum C."/>
            <person name="Barry K."/>
            <person name="Grigoriev I.V."/>
            <person name="Vilgalys R."/>
        </authorList>
    </citation>
    <scope>NUCLEOTIDE SEQUENCE</scope>
    <source>
        <strain evidence="4">PMI_201</strain>
    </source>
</reference>
<evidence type="ECO:0000313" key="4">
    <source>
        <dbReference type="EMBL" id="KAH8690505.1"/>
    </source>
</evidence>
<evidence type="ECO:0000256" key="1">
    <source>
        <dbReference type="SAM" id="MobiDB-lite"/>
    </source>
</evidence>
<dbReference type="PANTHER" id="PTHR47807">
    <property type="entry name" value="PROTEIN TBF1"/>
    <property type="match status" value="1"/>
</dbReference>
<dbReference type="SUPFAM" id="SSF46689">
    <property type="entry name" value="Homeodomain-like"/>
    <property type="match status" value="1"/>
</dbReference>
<dbReference type="Gene3D" id="1.10.10.60">
    <property type="entry name" value="Homeodomain-like"/>
    <property type="match status" value="1"/>
</dbReference>
<comment type="caution">
    <text evidence="4">The sequence shown here is derived from an EMBL/GenBank/DDBJ whole genome shotgun (WGS) entry which is preliminary data.</text>
</comment>
<feature type="region of interest" description="Disordered" evidence="1">
    <location>
        <begin position="541"/>
        <end position="791"/>
    </location>
</feature>
<organism evidence="4 5">
    <name type="scientific">Talaromyces proteolyticus</name>
    <dbReference type="NCBI Taxonomy" id="1131652"/>
    <lineage>
        <taxon>Eukaryota</taxon>
        <taxon>Fungi</taxon>
        <taxon>Dikarya</taxon>
        <taxon>Ascomycota</taxon>
        <taxon>Pezizomycotina</taxon>
        <taxon>Eurotiomycetes</taxon>
        <taxon>Eurotiomycetidae</taxon>
        <taxon>Eurotiales</taxon>
        <taxon>Trichocomaceae</taxon>
        <taxon>Talaromyces</taxon>
        <taxon>Talaromyces sect. Bacilispori</taxon>
    </lineage>
</organism>
<feature type="domain" description="Myb-like" evidence="2">
    <location>
        <begin position="789"/>
        <end position="847"/>
    </location>
</feature>
<dbReference type="EMBL" id="JAJTJA010000013">
    <property type="protein sequence ID" value="KAH8690505.1"/>
    <property type="molecule type" value="Genomic_DNA"/>
</dbReference>
<dbReference type="InterPro" id="IPR001005">
    <property type="entry name" value="SANT/Myb"/>
</dbReference>
<sequence length="894" mass="99798">MSSVLDSRRKSTPGPAGSTRSVAHGLRSPITKVSPRKAATATPRTSSRLHKAADTNQSLRDSGARQVTRSQSRALNSNETPRTAVRGSAKGKEKTGPDSSPGSESYGINQLYSSGGSQEPQDVIPNTAIPESPDDPNVSGTTLHPTDSEPETGGDVDALLMVHSLPHLQRASTAILDIFAASSSSPSGMAEVVRSLQDPKSSQSRRLQRMRSNFATQKEKFGAETYISIEQTAPKLPSLEPSSDPSTKAWHADGILYKANCAQLALEILTKSSRTDSVEESMYDLEGKYPIPFLNELARGTQFDSAGKSGLRRPTFDLALEMRTQFLMTSLVTQQDRDSFNPRGLLQHVFFNETLDTQAADEDLLRGFNLTSLQDRDGNLPYQYEEDVQDRIRDIQEYFADDGTVDFERLEARFPWEGFIYNTAKWLRSRNDELDRFLKQQPSIDDIRGQLEDVVNRRATLSQTTATPEQAGASKSSEVTSSGRKLLPAIEFIQKRGEAPKEVPEGRKPKKSFSSQKAIQVVMRKGKEFSVDSSKDFAPRLSQLAAKPAGNSTDRNTLSRRTEMPAIPSFSTDPDQTLVDDLHEDLSHLSPQRNQQHRNPQPARQPPTSAPRFPHMVIEENEDWPSSQTIMADIKSHKQKDNSKQRGFFIDRQPDARRVSPVDSQQLGIASPSTGRKRRQTRRDDSVDEYEENDRAVNIQDKRAQKPAQTTKRQRRGPGPESMESPALNRQIPWQNTESPSQSEQPRVQATFAVSTAGTQHSPSASNPANPSQPSSSQTSPPRIPFGTKPIQVRRRWTTEEDNRLVELVGKHGTSWAVIKHRDDASTDPQLTDRNQVQLKDRARNLVMIWYRGGRSELPKNFEFVSLKQKDIEELEARGIQIPERPLPRGIIRF</sequence>
<feature type="compositionally biased region" description="Polar residues" evidence="1">
    <location>
        <begin position="461"/>
        <end position="483"/>
    </location>
</feature>
<evidence type="ECO:0008006" key="6">
    <source>
        <dbReference type="Google" id="ProtNLM"/>
    </source>
</evidence>
<feature type="compositionally biased region" description="Basic and acidic residues" evidence="1">
    <location>
        <begin position="634"/>
        <end position="644"/>
    </location>
</feature>
<feature type="compositionally biased region" description="Polar residues" evidence="1">
    <location>
        <begin position="54"/>
        <end position="81"/>
    </location>
</feature>
<gene>
    <name evidence="4" type="ORF">BGW36DRAFT_432306</name>
</gene>
<keyword evidence="5" id="KW-1185">Reference proteome</keyword>
<feature type="compositionally biased region" description="Basic and acidic residues" evidence="1">
    <location>
        <begin position="493"/>
        <end position="507"/>
    </location>
</feature>
<dbReference type="AlphaFoldDB" id="A0AAD4PVL8"/>